<gene>
    <name evidence="2" type="ORF">MQC88_05735</name>
</gene>
<comment type="caution">
    <text evidence="2">The sequence shown here is derived from an EMBL/GenBank/DDBJ whole genome shotgun (WGS) entry which is preliminary data.</text>
</comment>
<feature type="region of interest" description="Disordered" evidence="1">
    <location>
        <begin position="1"/>
        <end position="58"/>
    </location>
</feature>
<evidence type="ECO:0000256" key="1">
    <source>
        <dbReference type="SAM" id="MobiDB-lite"/>
    </source>
</evidence>
<reference evidence="2 3" key="1">
    <citation type="submission" date="2022-03" db="EMBL/GenBank/DDBJ databases">
        <title>Luteimonas soily sp. nov., a novel bacterium isolated from the soil.</title>
        <authorList>
            <person name="Zhang X."/>
        </authorList>
    </citation>
    <scope>NUCLEOTIDE SEQUENCE [LARGE SCALE GENOMIC DNA]</scope>
    <source>
        <strain evidence="2 3">50</strain>
    </source>
</reference>
<evidence type="ECO:0008006" key="4">
    <source>
        <dbReference type="Google" id="ProtNLM"/>
    </source>
</evidence>
<name>A0ABT0A391_9GAMM</name>
<proteinExistence type="predicted"/>
<dbReference type="EMBL" id="JALGCL010000001">
    <property type="protein sequence ID" value="MCJ0825462.1"/>
    <property type="molecule type" value="Genomic_DNA"/>
</dbReference>
<accession>A0ABT0A391</accession>
<dbReference type="Proteomes" id="UP001165423">
    <property type="component" value="Unassembled WGS sequence"/>
</dbReference>
<evidence type="ECO:0000313" key="3">
    <source>
        <dbReference type="Proteomes" id="UP001165423"/>
    </source>
</evidence>
<organism evidence="2 3">
    <name type="scientific">Cognatiluteimonas sedimenti</name>
    <dbReference type="NCBI Taxonomy" id="2927791"/>
    <lineage>
        <taxon>Bacteria</taxon>
        <taxon>Pseudomonadati</taxon>
        <taxon>Pseudomonadota</taxon>
        <taxon>Gammaproteobacteria</taxon>
        <taxon>Lysobacterales</taxon>
        <taxon>Lysobacteraceae</taxon>
        <taxon>Cognatiluteimonas</taxon>
    </lineage>
</organism>
<keyword evidence="3" id="KW-1185">Reference proteome</keyword>
<protein>
    <recommendedName>
        <fullName evidence="4">Tetratricopeptide repeat protein</fullName>
    </recommendedName>
</protein>
<dbReference type="RefSeq" id="WP_243319830.1">
    <property type="nucleotide sequence ID" value="NZ_JALGCL010000001.1"/>
</dbReference>
<evidence type="ECO:0000313" key="2">
    <source>
        <dbReference type="EMBL" id="MCJ0825462.1"/>
    </source>
</evidence>
<sequence length="546" mass="57936">MASLMLAAMPRERDPDEHRPSGLPVDPARPPRREPVAGTLDPAWFETAASRPHARPRSRPRWLVPTLCAIAVALALLLGFRRPLAERLWPQTRAQVLRAQAAQALAQGRLSAADGSGARELYEAALAMDPDRNEARDGLMQVAQAALARAQGAIAAGRFEEAHRDLALAQALSVPRAQADAVAAQLRAREAARAGIAQLLMRAARARAEHRLDGSDTAALPLYQRVLALQPERVEALEGREDALADLLQEARQALARGELAPAAAMIAAARGYDAGHGDLPGAEAALARALEQARQRAEGDRRRGRLDAAAQGYRALLAIDAGDAEAAQGLERVGVAWAQRAERLASDFRFADAGAALERARALAPQDSAVATAARHVVRAQQAKARLGSPLSARERRRRVQALLADAVAAEGRGDLLAPPGDSAFDKLRAARAIAPGDAAVRRASARLLPAARECFDRELRGNNLGRADACLDAWQALDGDSAGVAQARQRLAGRWLAYGDERLAAGELPRARAALAAARANDPAAPGLDAFEQRLRAASPADQP</sequence>
<feature type="compositionally biased region" description="Basic and acidic residues" evidence="1">
    <location>
        <begin position="10"/>
        <end position="20"/>
    </location>
</feature>